<proteinExistence type="predicted"/>
<dbReference type="AlphaFoldDB" id="A0A2K4WUV8"/>
<sequence length="83" mass="9406">MTDEPDSINKFADRGELIRQQQTAYRGNVALAKVTSDLDSTLNFRVNSGLKLEFDKLCKENHSTIARELKRYMTAAISQSKLI</sequence>
<evidence type="ECO:0000313" key="2">
    <source>
        <dbReference type="Proteomes" id="UP000238095"/>
    </source>
</evidence>
<gene>
    <name evidence="1" type="ORF">CFBP3840_02624</name>
</gene>
<dbReference type="EMBL" id="LT963409">
    <property type="protein sequence ID" value="SOS39669.1"/>
    <property type="molecule type" value="Genomic_DNA"/>
</dbReference>
<accession>A0A2K4WUV8</accession>
<reference evidence="1 2" key="1">
    <citation type="submission" date="2017-11" db="EMBL/GenBank/DDBJ databases">
        <authorList>
            <person name="Han C.G."/>
        </authorList>
    </citation>
    <scope>NUCLEOTIDE SEQUENCE [LARGE SCALE GENOMIC DNA]</scope>
    <source>
        <strain evidence="1">CFBP3840</strain>
    </source>
</reference>
<evidence type="ECO:0000313" key="1">
    <source>
        <dbReference type="EMBL" id="SOS39669.1"/>
    </source>
</evidence>
<organism evidence="1 2">
    <name type="scientific">Pseudomonas syringae</name>
    <dbReference type="NCBI Taxonomy" id="317"/>
    <lineage>
        <taxon>Bacteria</taxon>
        <taxon>Pseudomonadati</taxon>
        <taxon>Pseudomonadota</taxon>
        <taxon>Gammaproteobacteria</taxon>
        <taxon>Pseudomonadales</taxon>
        <taxon>Pseudomonadaceae</taxon>
        <taxon>Pseudomonas</taxon>
    </lineage>
</organism>
<dbReference type="RefSeq" id="WP_060403938.1">
    <property type="nucleotide sequence ID" value="NZ_LT963409.1"/>
</dbReference>
<protein>
    <submittedName>
        <fullName evidence="1">Uncharacterized protein</fullName>
    </submittedName>
</protein>
<dbReference type="Proteomes" id="UP000238095">
    <property type="component" value="Chromosome 1"/>
</dbReference>
<name>A0A2K4WUV8_PSESX</name>